<evidence type="ECO:0000256" key="5">
    <source>
        <dbReference type="ARBA" id="ARBA00022618"/>
    </source>
</evidence>
<gene>
    <name evidence="11" type="ORF">OFUS_LOCUS7359</name>
</gene>
<evidence type="ECO:0000313" key="12">
    <source>
        <dbReference type="Proteomes" id="UP000749559"/>
    </source>
</evidence>
<dbReference type="PANTHER" id="PTHR14527:SF2">
    <property type="entry name" value="PROTEIN MIS12 HOMOLOG"/>
    <property type="match status" value="1"/>
</dbReference>
<dbReference type="Proteomes" id="UP000749559">
    <property type="component" value="Unassembled WGS sequence"/>
</dbReference>
<dbReference type="AlphaFoldDB" id="A0A8J1UEK7"/>
<dbReference type="InterPro" id="IPR008685">
    <property type="entry name" value="Centromere_Mis12"/>
</dbReference>
<keyword evidence="10" id="KW-0137">Centromere</keyword>
<dbReference type="GO" id="GO:0051382">
    <property type="term" value="P:kinetochore assembly"/>
    <property type="evidence" value="ECO:0007669"/>
    <property type="project" value="TreeGrafter"/>
</dbReference>
<keyword evidence="8" id="KW-0175">Coiled coil</keyword>
<keyword evidence="4" id="KW-0158">Chromosome</keyword>
<keyword evidence="12" id="KW-1185">Reference proteome</keyword>
<keyword evidence="5" id="KW-0132">Cell division</keyword>
<reference evidence="11" key="1">
    <citation type="submission" date="2022-03" db="EMBL/GenBank/DDBJ databases">
        <authorList>
            <person name="Martin C."/>
        </authorList>
    </citation>
    <scope>NUCLEOTIDE SEQUENCE</scope>
</reference>
<keyword evidence="9" id="KW-0131">Cell cycle</keyword>
<evidence type="ECO:0000256" key="8">
    <source>
        <dbReference type="ARBA" id="ARBA00023054"/>
    </source>
</evidence>
<organism evidence="11 12">
    <name type="scientific">Owenia fusiformis</name>
    <name type="common">Polychaete worm</name>
    <dbReference type="NCBI Taxonomy" id="6347"/>
    <lineage>
        <taxon>Eukaryota</taxon>
        <taxon>Metazoa</taxon>
        <taxon>Spiralia</taxon>
        <taxon>Lophotrochozoa</taxon>
        <taxon>Annelida</taxon>
        <taxon>Polychaeta</taxon>
        <taxon>Sedentaria</taxon>
        <taxon>Canalipalpata</taxon>
        <taxon>Sabellida</taxon>
        <taxon>Oweniida</taxon>
        <taxon>Oweniidae</taxon>
        <taxon>Owenia</taxon>
    </lineage>
</organism>
<evidence type="ECO:0000256" key="7">
    <source>
        <dbReference type="ARBA" id="ARBA00022838"/>
    </source>
</evidence>
<proteinExistence type="inferred from homology"/>
<keyword evidence="7" id="KW-0995">Kinetochore</keyword>
<dbReference type="GO" id="GO:0051301">
    <property type="term" value="P:cell division"/>
    <property type="evidence" value="ECO:0007669"/>
    <property type="project" value="UniProtKB-KW"/>
</dbReference>
<evidence type="ECO:0000256" key="2">
    <source>
        <dbReference type="ARBA" id="ARBA00008643"/>
    </source>
</evidence>
<evidence type="ECO:0000256" key="4">
    <source>
        <dbReference type="ARBA" id="ARBA00022454"/>
    </source>
</evidence>
<evidence type="ECO:0000256" key="6">
    <source>
        <dbReference type="ARBA" id="ARBA00022776"/>
    </source>
</evidence>
<dbReference type="GO" id="GO:0000070">
    <property type="term" value="P:mitotic sister chromatid segregation"/>
    <property type="evidence" value="ECO:0007669"/>
    <property type="project" value="TreeGrafter"/>
</dbReference>
<protein>
    <recommendedName>
        <fullName evidence="3">Protein MIS12 homolog</fullName>
    </recommendedName>
</protein>
<comment type="subcellular location">
    <subcellularLocation>
        <location evidence="1">Chromosome</location>
        <location evidence="1">Centromere</location>
        <location evidence="1">Kinetochore</location>
    </subcellularLocation>
</comment>
<dbReference type="Pfam" id="PF05859">
    <property type="entry name" value="Mis12"/>
    <property type="match status" value="1"/>
</dbReference>
<comment type="caution">
    <text evidence="11">The sequence shown here is derived from an EMBL/GenBank/DDBJ whole genome shotgun (WGS) entry which is preliminary data.</text>
</comment>
<comment type="similarity">
    <text evidence="2">Belongs to the mis12 family.</text>
</comment>
<name>A0A8J1UEK7_OWEFU</name>
<sequence length="235" mass="27595">MSTSETDPGVSSSDTEGRKELNMHLFNEEYETQYFGFTPKSFSDGVYNSFVDYLYEDVIVLEEYMSQEFNNLMNREQIREAAHKVIPVFTKAFDKAFNKLERYLLENILHIPDNVLLEEDKAQSKQYTERENEVIDEDIKQLKQKILNAKYMNAALKRGIKDIEQVQAHIDAMSAHLDTLNKVCKDAGVPDTAETMKFLTEKVSKMQEMIKKYNRYSKYGVNSTKFNYRYTNYER</sequence>
<dbReference type="EMBL" id="CAIIXF020000004">
    <property type="protein sequence ID" value="CAH1780702.1"/>
    <property type="molecule type" value="Genomic_DNA"/>
</dbReference>
<evidence type="ECO:0000256" key="9">
    <source>
        <dbReference type="ARBA" id="ARBA00023306"/>
    </source>
</evidence>
<evidence type="ECO:0000256" key="1">
    <source>
        <dbReference type="ARBA" id="ARBA00004629"/>
    </source>
</evidence>
<evidence type="ECO:0000256" key="3">
    <source>
        <dbReference type="ARBA" id="ARBA00013793"/>
    </source>
</evidence>
<dbReference type="GO" id="GO:0005634">
    <property type="term" value="C:nucleus"/>
    <property type="evidence" value="ECO:0007669"/>
    <property type="project" value="InterPro"/>
</dbReference>
<evidence type="ECO:0000256" key="10">
    <source>
        <dbReference type="ARBA" id="ARBA00023328"/>
    </source>
</evidence>
<accession>A0A8J1UEK7</accession>
<dbReference type="GO" id="GO:0000444">
    <property type="term" value="C:MIS12/MIND type complex"/>
    <property type="evidence" value="ECO:0007669"/>
    <property type="project" value="TreeGrafter"/>
</dbReference>
<dbReference type="PANTHER" id="PTHR14527">
    <property type="entry name" value="PROTEIN MIS12 HOMOLOG"/>
    <property type="match status" value="1"/>
</dbReference>
<keyword evidence="6" id="KW-0498">Mitosis</keyword>
<dbReference type="OrthoDB" id="1884855at2759"/>
<evidence type="ECO:0000313" key="11">
    <source>
        <dbReference type="EMBL" id="CAH1780702.1"/>
    </source>
</evidence>